<accession>A0A1I5ZQP5</accession>
<reference evidence="2" key="1">
    <citation type="submission" date="2016-10" db="EMBL/GenBank/DDBJ databases">
        <authorList>
            <person name="Varghese N."/>
            <person name="Submissions S."/>
        </authorList>
    </citation>
    <scope>NUCLEOTIDE SEQUENCE [LARGE SCALE GENOMIC DNA]</scope>
    <source>
        <strain evidence="2">CGMCC 4.5579</strain>
    </source>
</reference>
<dbReference type="AlphaFoldDB" id="A0A1I5ZQP5"/>
<sequence>MERPGGITIRYTGVGTIPPVALDSTTWRFRLG</sequence>
<protein>
    <submittedName>
        <fullName evidence="1">Uncharacterized protein</fullName>
    </submittedName>
</protein>
<evidence type="ECO:0000313" key="1">
    <source>
        <dbReference type="EMBL" id="SFQ58762.1"/>
    </source>
</evidence>
<gene>
    <name evidence="1" type="ORF">SAMN05421810_11057</name>
</gene>
<evidence type="ECO:0000313" key="2">
    <source>
        <dbReference type="Proteomes" id="UP000198727"/>
    </source>
</evidence>
<keyword evidence="2" id="KW-1185">Reference proteome</keyword>
<dbReference type="EMBL" id="FOWW01000010">
    <property type="protein sequence ID" value="SFQ58762.1"/>
    <property type="molecule type" value="Genomic_DNA"/>
</dbReference>
<proteinExistence type="predicted"/>
<name>A0A1I5ZQP5_9PSEU</name>
<dbReference type="Proteomes" id="UP000198727">
    <property type="component" value="Unassembled WGS sequence"/>
</dbReference>
<organism evidence="1 2">
    <name type="scientific">Amycolatopsis arida</name>
    <dbReference type="NCBI Taxonomy" id="587909"/>
    <lineage>
        <taxon>Bacteria</taxon>
        <taxon>Bacillati</taxon>
        <taxon>Actinomycetota</taxon>
        <taxon>Actinomycetes</taxon>
        <taxon>Pseudonocardiales</taxon>
        <taxon>Pseudonocardiaceae</taxon>
        <taxon>Amycolatopsis</taxon>
    </lineage>
</organism>